<proteinExistence type="predicted"/>
<feature type="compositionally biased region" description="Basic and acidic residues" evidence="1">
    <location>
        <begin position="1"/>
        <end position="18"/>
    </location>
</feature>
<keyword evidence="3" id="KW-1185">Reference proteome</keyword>
<evidence type="ECO:0000313" key="2">
    <source>
        <dbReference type="EMBL" id="MBS8121715.1"/>
    </source>
</evidence>
<name>A0ABS5QKF3_9BACT</name>
<gene>
    <name evidence="2" type="ORF">VAMP_19n33</name>
</gene>
<comment type="caution">
    <text evidence="2">The sequence shown here is derived from an EMBL/GenBank/DDBJ whole genome shotgun (WGS) entry which is preliminary data.</text>
</comment>
<dbReference type="InterPro" id="IPR023346">
    <property type="entry name" value="Lysozyme-like_dom_sf"/>
</dbReference>
<feature type="region of interest" description="Disordered" evidence="1">
    <location>
        <begin position="1"/>
        <end position="23"/>
    </location>
</feature>
<evidence type="ECO:0000313" key="3">
    <source>
        <dbReference type="Proteomes" id="UP000680365"/>
    </source>
</evidence>
<protein>
    <submittedName>
        <fullName evidence="2">Transglycosylase</fullName>
    </submittedName>
</protein>
<dbReference type="SUPFAM" id="SSF53955">
    <property type="entry name" value="Lysozyme-like"/>
    <property type="match status" value="1"/>
</dbReference>
<dbReference type="Proteomes" id="UP000680365">
    <property type="component" value="Unassembled WGS sequence"/>
</dbReference>
<dbReference type="EMBL" id="JAEDAM010000011">
    <property type="protein sequence ID" value="MBS8121715.1"/>
    <property type="molecule type" value="Genomic_DNA"/>
</dbReference>
<reference evidence="2 3" key="1">
    <citation type="journal article" date="2021" name="Nat. Commun.">
        <title>Reductive evolution and unique predatory mode in the CPR bacterium Vampirococcus lugosii.</title>
        <authorList>
            <person name="Moreira D."/>
            <person name="Zivanovic Y."/>
            <person name="Lopez-Archilla A.I."/>
            <person name="Iniesto M."/>
            <person name="Lopez-Garcia P."/>
        </authorList>
    </citation>
    <scope>NUCLEOTIDE SEQUENCE [LARGE SCALE GENOMIC DNA]</scope>
    <source>
        <strain evidence="2">Chiprana</strain>
    </source>
</reference>
<accession>A0ABS5QKF3</accession>
<dbReference type="RefSeq" id="WP_213348498.1">
    <property type="nucleotide sequence ID" value="NZ_JAEDAM010000011.1"/>
</dbReference>
<organism evidence="2 3">
    <name type="scientific">Candidatus Vampirococcus lugosii</name>
    <dbReference type="NCBI Taxonomy" id="2789015"/>
    <lineage>
        <taxon>Bacteria</taxon>
        <taxon>Candidatus Absconditibacteriota</taxon>
        <taxon>Vampirococcus</taxon>
    </lineage>
</organism>
<sequence>MINNIDNRDINTQEDPEKVGQPQLDNFEKNQDIEKVVSELKEEFRNLAESLDTGDEGESINFYVDRMNSYLNENYNGIKIVIDEDGNLEVKNHEADELLKKLDDELQSLYLDIEESIDSGNDLLDDQEFAGKSSGELLQMSNQNNSLLYNNIIKESEDGSLNVDFRGNEGAEDNIGLSDILAEDVKSVKITSSDGQVSEGNRVGLKGGFYDAGGNYLAIFSGDKVEITEKYEEQELEKLKEANSEAINSFMERDEIKEMYTENGEVIEGKKEAIGLAVSMAESYDLDPNLLLSIGLNEGIFEGNMGIMNGDLQTLDGQLVMLCRNVQSSFVKGTSQSNENGDGIINTDDILYGINNAGLRGFGGSNYDFLGKIVESYWTLSGKEFTNNDLKGVIDKYKNSNINFSSINPENLTMGNLDINLPNFESLLTTQGGRDYMMYKDSIEQMCDKLKIPPEVLLQLFIKEGSRGNPHASPGTSSAVGLGQIIDGTWEGITKSGGTASKYGIDGIKFDRYDAGHQIIGSAVYLREMYDKFGSWGKAMVHYHTGPGQMTDSYAQKCAKWNPAIERGISGPITAQSYYNSAMKYYTNVV</sequence>
<evidence type="ECO:0000256" key="1">
    <source>
        <dbReference type="SAM" id="MobiDB-lite"/>
    </source>
</evidence>
<dbReference type="CDD" id="cd00254">
    <property type="entry name" value="LT-like"/>
    <property type="match status" value="1"/>
</dbReference>
<dbReference type="Gene3D" id="1.10.530.10">
    <property type="match status" value="1"/>
</dbReference>